<gene>
    <name evidence="1" type="ORF">F8M41_015137</name>
</gene>
<organism evidence="1 2">
    <name type="scientific">Gigaspora margarita</name>
    <dbReference type="NCBI Taxonomy" id="4874"/>
    <lineage>
        <taxon>Eukaryota</taxon>
        <taxon>Fungi</taxon>
        <taxon>Fungi incertae sedis</taxon>
        <taxon>Mucoromycota</taxon>
        <taxon>Glomeromycotina</taxon>
        <taxon>Glomeromycetes</taxon>
        <taxon>Diversisporales</taxon>
        <taxon>Gigasporaceae</taxon>
        <taxon>Gigaspora</taxon>
    </lineage>
</organism>
<dbReference type="AlphaFoldDB" id="A0A8H4ENC3"/>
<sequence length="105" mass="12023">MQNFNIRYPNLYTTNQRCKCSSIEDTLHILLCSKNTENIQQSLTNIINNTLQQSQLISISDITLLNTLSLLSTNFTNIQLSYTQCCHGTALDNDLDNFGQFWTIK</sequence>
<evidence type="ECO:0000313" key="1">
    <source>
        <dbReference type="EMBL" id="KAF0524608.1"/>
    </source>
</evidence>
<protein>
    <submittedName>
        <fullName evidence="1">Uncharacterized protein</fullName>
    </submittedName>
</protein>
<evidence type="ECO:0000313" key="2">
    <source>
        <dbReference type="Proteomes" id="UP000439903"/>
    </source>
</evidence>
<accession>A0A8H4ENC3</accession>
<keyword evidence="2" id="KW-1185">Reference proteome</keyword>
<name>A0A8H4ENC3_GIGMA</name>
<proteinExistence type="predicted"/>
<reference evidence="1 2" key="1">
    <citation type="journal article" date="2019" name="Environ. Microbiol.">
        <title>At the nexus of three kingdoms: the genome of the mycorrhizal fungus Gigaspora margarita provides insights into plant, endobacterial and fungal interactions.</title>
        <authorList>
            <person name="Venice F."/>
            <person name="Ghignone S."/>
            <person name="Salvioli di Fossalunga A."/>
            <person name="Amselem J."/>
            <person name="Novero M."/>
            <person name="Xianan X."/>
            <person name="Sedzielewska Toro K."/>
            <person name="Morin E."/>
            <person name="Lipzen A."/>
            <person name="Grigoriev I.V."/>
            <person name="Henrissat B."/>
            <person name="Martin F.M."/>
            <person name="Bonfante P."/>
        </authorList>
    </citation>
    <scope>NUCLEOTIDE SEQUENCE [LARGE SCALE GENOMIC DNA]</scope>
    <source>
        <strain evidence="1 2">BEG34</strain>
    </source>
</reference>
<dbReference type="Proteomes" id="UP000439903">
    <property type="component" value="Unassembled WGS sequence"/>
</dbReference>
<comment type="caution">
    <text evidence="1">The sequence shown here is derived from an EMBL/GenBank/DDBJ whole genome shotgun (WGS) entry which is preliminary data.</text>
</comment>
<dbReference type="EMBL" id="WTPW01000313">
    <property type="protein sequence ID" value="KAF0524608.1"/>
    <property type="molecule type" value="Genomic_DNA"/>
</dbReference>